<feature type="region of interest" description="Disordered" evidence="1">
    <location>
        <begin position="104"/>
        <end position="128"/>
    </location>
</feature>
<dbReference type="AlphaFoldDB" id="A0A0R3UH97"/>
<dbReference type="OrthoDB" id="6264573at2759"/>
<evidence type="ECO:0000313" key="4">
    <source>
        <dbReference type="Proteomes" id="UP000267029"/>
    </source>
</evidence>
<gene>
    <name evidence="3" type="ORF">MCOS_LOCUS6688</name>
</gene>
<feature type="domain" description="BHLH" evidence="2">
    <location>
        <begin position="23"/>
        <end position="80"/>
    </location>
</feature>
<feature type="region of interest" description="Disordered" evidence="1">
    <location>
        <begin position="1"/>
        <end position="33"/>
    </location>
</feature>
<accession>A0A0R3UH97</accession>
<name>A0A0R3UH97_MESCO</name>
<evidence type="ECO:0000313" key="3">
    <source>
        <dbReference type="EMBL" id="VDD80685.1"/>
    </source>
</evidence>
<organism evidence="3 4">
    <name type="scientific">Mesocestoides corti</name>
    <name type="common">Flatworm</name>
    <dbReference type="NCBI Taxonomy" id="53468"/>
    <lineage>
        <taxon>Eukaryota</taxon>
        <taxon>Metazoa</taxon>
        <taxon>Spiralia</taxon>
        <taxon>Lophotrochozoa</taxon>
        <taxon>Platyhelminthes</taxon>
        <taxon>Cestoda</taxon>
        <taxon>Eucestoda</taxon>
        <taxon>Cyclophyllidea</taxon>
        <taxon>Mesocestoididae</taxon>
        <taxon>Mesocestoides</taxon>
    </lineage>
</organism>
<feature type="compositionally biased region" description="Basic residues" evidence="1">
    <location>
        <begin position="1"/>
        <end position="11"/>
    </location>
</feature>
<dbReference type="InterPro" id="IPR036638">
    <property type="entry name" value="HLH_DNA-bd_sf"/>
</dbReference>
<dbReference type="Proteomes" id="UP000267029">
    <property type="component" value="Unassembled WGS sequence"/>
</dbReference>
<dbReference type="InterPro" id="IPR011598">
    <property type="entry name" value="bHLH_dom"/>
</dbReference>
<feature type="region of interest" description="Disordered" evidence="1">
    <location>
        <begin position="210"/>
        <end position="232"/>
    </location>
</feature>
<evidence type="ECO:0000259" key="2">
    <source>
        <dbReference type="PROSITE" id="PS50888"/>
    </source>
</evidence>
<dbReference type="PROSITE" id="PS50888">
    <property type="entry name" value="BHLH"/>
    <property type="match status" value="1"/>
</dbReference>
<dbReference type="GO" id="GO:0046983">
    <property type="term" value="F:protein dimerization activity"/>
    <property type="evidence" value="ECO:0007669"/>
    <property type="project" value="InterPro"/>
</dbReference>
<evidence type="ECO:0000256" key="1">
    <source>
        <dbReference type="SAM" id="MobiDB-lite"/>
    </source>
</evidence>
<dbReference type="Gene3D" id="4.10.280.10">
    <property type="entry name" value="Helix-loop-helix DNA-binding domain"/>
    <property type="match status" value="1"/>
</dbReference>
<dbReference type="EMBL" id="UXSR01005284">
    <property type="protein sequence ID" value="VDD80685.1"/>
    <property type="molecule type" value="Genomic_DNA"/>
</dbReference>
<reference evidence="3 4" key="1">
    <citation type="submission" date="2018-10" db="EMBL/GenBank/DDBJ databases">
        <authorList>
            <consortium name="Pathogen Informatics"/>
        </authorList>
    </citation>
    <scope>NUCLEOTIDE SEQUENCE [LARGE SCALE GENOMIC DNA]</scope>
</reference>
<dbReference type="SUPFAM" id="SSF47459">
    <property type="entry name" value="HLH, helix-loop-helix DNA-binding domain"/>
    <property type="match status" value="1"/>
</dbReference>
<dbReference type="WBParaSite" id="MCU_002391-RA">
    <property type="protein sequence ID" value="MCU_002391-RA"/>
    <property type="gene ID" value="MCU_002391"/>
</dbReference>
<sequence>MQSLNVKRRGPKSTLPREQREANRKIKKQNMERRRRACITERMIVLHDLAMSLIGENPRKFDRMEKADMLTNCIEVLRCVTKILRERPDLQPRMQTVCTRVLSSASNSQPSMEERHPGVGPPSGNSESGWNKENLFWGPYHSPAFTPVVGVRERGEVTPASDSGFQEEAFRIHTQYLPVPQATSSFLDLMIAEEPHQFLPRTPLQRVILPPPPTNDAPIDLSLHSAQKSPKG</sequence>
<protein>
    <submittedName>
        <fullName evidence="5">BHLH domain-containing protein</fullName>
    </submittedName>
</protein>
<reference evidence="5" key="2">
    <citation type="submission" date="2019-11" db="UniProtKB">
        <authorList>
            <consortium name="WormBaseParasite"/>
        </authorList>
    </citation>
    <scope>IDENTIFICATION</scope>
</reference>
<feature type="compositionally biased region" description="Basic and acidic residues" evidence="1">
    <location>
        <begin position="15"/>
        <end position="32"/>
    </location>
</feature>
<proteinExistence type="predicted"/>
<keyword evidence="4" id="KW-1185">Reference proteome</keyword>
<evidence type="ECO:0000313" key="5">
    <source>
        <dbReference type="WBParaSite" id="MCU_002391-RA"/>
    </source>
</evidence>